<proteinExistence type="predicted"/>
<dbReference type="AlphaFoldDB" id="A0A0E9X583"/>
<name>A0A0E9X583_ANGAN</name>
<organism evidence="1">
    <name type="scientific">Anguilla anguilla</name>
    <name type="common">European freshwater eel</name>
    <name type="synonym">Muraena anguilla</name>
    <dbReference type="NCBI Taxonomy" id="7936"/>
    <lineage>
        <taxon>Eukaryota</taxon>
        <taxon>Metazoa</taxon>
        <taxon>Chordata</taxon>
        <taxon>Craniata</taxon>
        <taxon>Vertebrata</taxon>
        <taxon>Euteleostomi</taxon>
        <taxon>Actinopterygii</taxon>
        <taxon>Neopterygii</taxon>
        <taxon>Teleostei</taxon>
        <taxon>Anguilliformes</taxon>
        <taxon>Anguillidae</taxon>
        <taxon>Anguilla</taxon>
    </lineage>
</organism>
<reference evidence="1" key="1">
    <citation type="submission" date="2014-11" db="EMBL/GenBank/DDBJ databases">
        <authorList>
            <person name="Amaro Gonzalez C."/>
        </authorList>
    </citation>
    <scope>NUCLEOTIDE SEQUENCE</scope>
</reference>
<reference evidence="1" key="2">
    <citation type="journal article" date="2015" name="Fish Shellfish Immunol.">
        <title>Early steps in the European eel (Anguilla anguilla)-Vibrio vulnificus interaction in the gills: Role of the RtxA13 toxin.</title>
        <authorList>
            <person name="Callol A."/>
            <person name="Pajuelo D."/>
            <person name="Ebbesson L."/>
            <person name="Teles M."/>
            <person name="MacKenzie S."/>
            <person name="Amaro C."/>
        </authorList>
    </citation>
    <scope>NUCLEOTIDE SEQUENCE</scope>
</reference>
<protein>
    <submittedName>
        <fullName evidence="1">Uncharacterized protein</fullName>
    </submittedName>
</protein>
<sequence>MIVSSAQHTLKARCTLHRQQQGVVALSYPLGSNSAFSRGENMFTCQLFYFNFKKKKKITCYFLYKFHFFNNLNVALS</sequence>
<evidence type="ECO:0000313" key="1">
    <source>
        <dbReference type="EMBL" id="JAH97636.1"/>
    </source>
</evidence>
<dbReference type="EMBL" id="GBXM01010941">
    <property type="protein sequence ID" value="JAH97636.1"/>
    <property type="molecule type" value="Transcribed_RNA"/>
</dbReference>
<accession>A0A0E9X583</accession>